<gene>
    <name evidence="1" type="ORF">DXD46_23105</name>
</gene>
<organism evidence="1 2">
    <name type="scientific">Phocaeicola vulgatus</name>
    <name type="common">Bacteroides vulgatus</name>
    <dbReference type="NCBI Taxonomy" id="821"/>
    <lineage>
        <taxon>Bacteria</taxon>
        <taxon>Pseudomonadati</taxon>
        <taxon>Bacteroidota</taxon>
        <taxon>Bacteroidia</taxon>
        <taxon>Bacteroidales</taxon>
        <taxon>Bacteroidaceae</taxon>
        <taxon>Phocaeicola</taxon>
    </lineage>
</organism>
<name>A0A3E4JD15_PHOVU</name>
<dbReference type="Proteomes" id="UP000260640">
    <property type="component" value="Unassembled WGS sequence"/>
</dbReference>
<evidence type="ECO:0000313" key="2">
    <source>
        <dbReference type="Proteomes" id="UP000260640"/>
    </source>
</evidence>
<dbReference type="AlphaFoldDB" id="A0A3E4JD15"/>
<accession>A0A3E4JD15</accession>
<dbReference type="EMBL" id="QSPP01000184">
    <property type="protein sequence ID" value="RGJ72572.1"/>
    <property type="molecule type" value="Genomic_DNA"/>
</dbReference>
<reference evidence="1 2" key="1">
    <citation type="submission" date="2018-08" db="EMBL/GenBank/DDBJ databases">
        <title>A genome reference for cultivated species of the human gut microbiota.</title>
        <authorList>
            <person name="Zou Y."/>
            <person name="Xue W."/>
            <person name="Luo G."/>
        </authorList>
    </citation>
    <scope>NUCLEOTIDE SEQUENCE [LARGE SCALE GENOMIC DNA]</scope>
    <source>
        <strain evidence="1 2">TM05-16</strain>
    </source>
</reference>
<sequence>MKAKQYINMMGMAAAVLLSSCVKDTLYDTPHPDYGKIAVTADWSARGEGIDIPATWTVTMGDYTGTETSATHAPDHLFAPGSYTLAVWNPAEGITVNGTTATIAAATGTRAGTDTFVNNAPGWFFTYTEQVTIEKDKNYPLTATMKQQVRELTLVVEPTGDAAGRITEIVAHLTGAARTL</sequence>
<comment type="caution">
    <text evidence="1">The sequence shown here is derived from an EMBL/GenBank/DDBJ whole genome shotgun (WGS) entry which is preliminary data.</text>
</comment>
<protein>
    <submittedName>
        <fullName evidence="1">Uncharacterized protein</fullName>
    </submittedName>
</protein>
<dbReference type="PROSITE" id="PS51257">
    <property type="entry name" value="PROKAR_LIPOPROTEIN"/>
    <property type="match status" value="1"/>
</dbReference>
<evidence type="ECO:0000313" key="1">
    <source>
        <dbReference type="EMBL" id="RGJ72572.1"/>
    </source>
</evidence>
<feature type="non-terminal residue" evidence="1">
    <location>
        <position position="180"/>
    </location>
</feature>
<proteinExistence type="predicted"/>